<dbReference type="EMBL" id="CP046172">
    <property type="protein sequence ID" value="QIS11235.1"/>
    <property type="molecule type" value="Genomic_DNA"/>
</dbReference>
<evidence type="ECO:0000313" key="2">
    <source>
        <dbReference type="Proteomes" id="UP000503540"/>
    </source>
</evidence>
<accession>A0A6G9YD79</accession>
<dbReference type="AlphaFoldDB" id="A0A6G9YD79"/>
<name>A0A6G9YD79_9NOCA</name>
<gene>
    <name evidence="1" type="ORF">F5544_16780</name>
</gene>
<organism evidence="1 2">
    <name type="scientific">Nocardia arthritidis</name>
    <dbReference type="NCBI Taxonomy" id="228602"/>
    <lineage>
        <taxon>Bacteria</taxon>
        <taxon>Bacillati</taxon>
        <taxon>Actinomycetota</taxon>
        <taxon>Actinomycetes</taxon>
        <taxon>Mycobacteriales</taxon>
        <taxon>Nocardiaceae</taxon>
        <taxon>Nocardia</taxon>
    </lineage>
</organism>
<dbReference type="KEGG" id="nah:F5544_16780"/>
<reference evidence="1 2" key="1">
    <citation type="journal article" date="2019" name="ACS Chem. Biol.">
        <title>Identification and Mobilization of a Cryptic Antibiotic Biosynthesis Gene Locus from a Human-Pathogenic Nocardia Isolate.</title>
        <authorList>
            <person name="Herisse M."/>
            <person name="Ishida K."/>
            <person name="Porter J.L."/>
            <person name="Howden B."/>
            <person name="Hertweck C."/>
            <person name="Stinear T.P."/>
            <person name="Pidot S.J."/>
        </authorList>
    </citation>
    <scope>NUCLEOTIDE SEQUENCE [LARGE SCALE GENOMIC DNA]</scope>
    <source>
        <strain evidence="1 2">AUSMDU00012717</strain>
    </source>
</reference>
<sequence>MATVVHLDQSHPHIEVRTRGALSLLGRAVFGEKPTATGNPVFDKDFRILAADPQYSGWLVSKPLIDAHVARAVPEWSVAGNQLLAYYSGRLRDPDVAYGRGIGLLRVAELLGHP</sequence>
<proteinExistence type="predicted"/>
<dbReference type="Proteomes" id="UP000503540">
    <property type="component" value="Chromosome"/>
</dbReference>
<keyword evidence="2" id="KW-1185">Reference proteome</keyword>
<protein>
    <submittedName>
        <fullName evidence="1">Uncharacterized protein</fullName>
    </submittedName>
</protein>
<evidence type="ECO:0000313" key="1">
    <source>
        <dbReference type="EMBL" id="QIS11235.1"/>
    </source>
</evidence>